<dbReference type="AlphaFoldDB" id="A0A5K3F8J2"/>
<evidence type="ECO:0000313" key="2">
    <source>
        <dbReference type="WBParaSite" id="MCU_006223-RA"/>
    </source>
</evidence>
<proteinExistence type="predicted"/>
<evidence type="ECO:0000256" key="1">
    <source>
        <dbReference type="SAM" id="MobiDB-lite"/>
    </source>
</evidence>
<sequence length="82" mass="8724">MYRCSGIADCLYLGGQSLVEGNLHGMEATSRDQRGDSLLRGVTRAFNDAPGTESQSAHELSVSIAAPRNGPTGRQAEQDKDT</sequence>
<protein>
    <submittedName>
        <fullName evidence="2">Type VI secretion system tip protein VgrG</fullName>
    </submittedName>
</protein>
<organism evidence="2">
    <name type="scientific">Mesocestoides corti</name>
    <name type="common">Flatworm</name>
    <dbReference type="NCBI Taxonomy" id="53468"/>
    <lineage>
        <taxon>Eukaryota</taxon>
        <taxon>Metazoa</taxon>
        <taxon>Spiralia</taxon>
        <taxon>Lophotrochozoa</taxon>
        <taxon>Platyhelminthes</taxon>
        <taxon>Cestoda</taxon>
        <taxon>Eucestoda</taxon>
        <taxon>Cyclophyllidea</taxon>
        <taxon>Mesocestoididae</taxon>
        <taxon>Mesocestoides</taxon>
    </lineage>
</organism>
<accession>A0A5K3F8J2</accession>
<name>A0A5K3F8J2_MESCO</name>
<reference evidence="2" key="1">
    <citation type="submission" date="2019-11" db="UniProtKB">
        <authorList>
            <consortium name="WormBaseParasite"/>
        </authorList>
    </citation>
    <scope>IDENTIFICATION</scope>
</reference>
<dbReference type="WBParaSite" id="MCU_006223-RA">
    <property type="protein sequence ID" value="MCU_006223-RA"/>
    <property type="gene ID" value="MCU_006223"/>
</dbReference>
<feature type="region of interest" description="Disordered" evidence="1">
    <location>
        <begin position="47"/>
        <end position="82"/>
    </location>
</feature>